<feature type="coiled-coil region" evidence="1">
    <location>
        <begin position="40"/>
        <end position="198"/>
    </location>
</feature>
<keyword evidence="2" id="KW-0812">Transmembrane</keyword>
<dbReference type="AlphaFoldDB" id="A0A7C0U3V3"/>
<comment type="caution">
    <text evidence="3">The sequence shown here is derived from an EMBL/GenBank/DDBJ whole genome shotgun (WGS) entry which is preliminary data.</text>
</comment>
<dbReference type="Proteomes" id="UP000886289">
    <property type="component" value="Unassembled WGS sequence"/>
</dbReference>
<organism evidence="3">
    <name type="scientific">Desulfofervidus auxilii</name>
    <dbReference type="NCBI Taxonomy" id="1621989"/>
    <lineage>
        <taxon>Bacteria</taxon>
        <taxon>Pseudomonadati</taxon>
        <taxon>Thermodesulfobacteriota</taxon>
        <taxon>Candidatus Desulfofervidia</taxon>
        <taxon>Candidatus Desulfofervidales</taxon>
        <taxon>Candidatus Desulfofervidaceae</taxon>
        <taxon>Candidatus Desulfofervidus</taxon>
    </lineage>
</organism>
<keyword evidence="1" id="KW-0175">Coiled coil</keyword>
<evidence type="ECO:0000256" key="1">
    <source>
        <dbReference type="SAM" id="Coils"/>
    </source>
</evidence>
<evidence type="ECO:0000256" key="2">
    <source>
        <dbReference type="SAM" id="Phobius"/>
    </source>
</evidence>
<dbReference type="GO" id="GO:0004713">
    <property type="term" value="F:protein tyrosine kinase activity"/>
    <property type="evidence" value="ECO:0007669"/>
    <property type="project" value="TreeGrafter"/>
</dbReference>
<proteinExistence type="predicted"/>
<protein>
    <recommendedName>
        <fullName evidence="4">Tyrosine kinase G-rich domain-containing protein</fullName>
    </recommendedName>
</protein>
<accession>A0A7C0U3V3</accession>
<sequence length="331" mass="38324">MAPIKTEEGKIVASPLERLKYLKLKLISLKATLSPNHPDIKRLEKEIKALEAQVGNVDNIQEKIKELNHLKTEFADLKSRLGPKHPDVIKLAKKIKALENEMSKTNSTKTNSTKESAFIEPDNPAYINLLTQISSIDVQIKSLKQRKDEIKKKIEEYQKKLENIPLVEKTYNLLLSDYENTRRKYNELMDKLMEAKIAQELEESQRGERFVIIDPPLVPQKPVKPKRLAITFIGFVLALGAGIACLAFMEYIDHSIKSPEEVQELINIPLYISIPYIETEEEKRRQKKKQLLFILCIGLIIILALILFHFFVMPLDIFWIKLQRKISRIFI</sequence>
<evidence type="ECO:0008006" key="4">
    <source>
        <dbReference type="Google" id="ProtNLM"/>
    </source>
</evidence>
<name>A0A7C0U3V3_DESA2</name>
<dbReference type="GO" id="GO:0005886">
    <property type="term" value="C:plasma membrane"/>
    <property type="evidence" value="ECO:0007669"/>
    <property type="project" value="TreeGrafter"/>
</dbReference>
<dbReference type="PANTHER" id="PTHR32309">
    <property type="entry name" value="TYROSINE-PROTEIN KINASE"/>
    <property type="match status" value="1"/>
</dbReference>
<gene>
    <name evidence="3" type="ORF">ENG63_09025</name>
</gene>
<dbReference type="InterPro" id="IPR050445">
    <property type="entry name" value="Bact_polysacc_biosynth/exp"/>
</dbReference>
<feature type="transmembrane region" description="Helical" evidence="2">
    <location>
        <begin position="228"/>
        <end position="249"/>
    </location>
</feature>
<dbReference type="Gene3D" id="1.10.287.1490">
    <property type="match status" value="1"/>
</dbReference>
<feature type="transmembrane region" description="Helical" evidence="2">
    <location>
        <begin position="291"/>
        <end position="312"/>
    </location>
</feature>
<evidence type="ECO:0000313" key="3">
    <source>
        <dbReference type="EMBL" id="HDD44982.1"/>
    </source>
</evidence>
<reference evidence="3" key="1">
    <citation type="journal article" date="2020" name="mSystems">
        <title>Genome- and Community-Level Interaction Insights into Carbon Utilization and Element Cycling Functions of Hydrothermarchaeota in Hydrothermal Sediment.</title>
        <authorList>
            <person name="Zhou Z."/>
            <person name="Liu Y."/>
            <person name="Xu W."/>
            <person name="Pan J."/>
            <person name="Luo Z.H."/>
            <person name="Li M."/>
        </authorList>
    </citation>
    <scope>NUCLEOTIDE SEQUENCE [LARGE SCALE GENOMIC DNA]</scope>
    <source>
        <strain evidence="3">HyVt-233</strain>
    </source>
</reference>
<dbReference type="EMBL" id="DRBS01000332">
    <property type="protein sequence ID" value="HDD44982.1"/>
    <property type="molecule type" value="Genomic_DNA"/>
</dbReference>
<keyword evidence="2" id="KW-0472">Membrane</keyword>
<keyword evidence="2" id="KW-1133">Transmembrane helix</keyword>
<dbReference type="PANTHER" id="PTHR32309:SF13">
    <property type="entry name" value="FERRIC ENTEROBACTIN TRANSPORT PROTEIN FEPE"/>
    <property type="match status" value="1"/>
</dbReference>